<sequence length="101" mass="10832">MSQQQQQCITEQPQLTGYAEQLDNEQNEKRKKNNDSGPLNCFCGDCGCVDCCDNNCLPTDCMECLGHIFCCCSLASNTNSGCDCGNVDCGGGGDICCCFCL</sequence>
<dbReference type="Proteomes" id="UP000580250">
    <property type="component" value="Unassembled WGS sequence"/>
</dbReference>
<protein>
    <submittedName>
        <fullName evidence="1">Uncharacterized protein</fullName>
    </submittedName>
</protein>
<proteinExistence type="predicted"/>
<gene>
    <name evidence="1" type="ORF">MENT_LOCUS15910</name>
</gene>
<dbReference type="EMBL" id="CAJEWN010000097">
    <property type="protein sequence ID" value="CAD2163284.1"/>
    <property type="molecule type" value="Genomic_DNA"/>
</dbReference>
<organism evidence="1 2">
    <name type="scientific">Meloidogyne enterolobii</name>
    <name type="common">Root-knot nematode worm</name>
    <name type="synonym">Meloidogyne mayaguensis</name>
    <dbReference type="NCBI Taxonomy" id="390850"/>
    <lineage>
        <taxon>Eukaryota</taxon>
        <taxon>Metazoa</taxon>
        <taxon>Ecdysozoa</taxon>
        <taxon>Nematoda</taxon>
        <taxon>Chromadorea</taxon>
        <taxon>Rhabditida</taxon>
        <taxon>Tylenchina</taxon>
        <taxon>Tylenchomorpha</taxon>
        <taxon>Tylenchoidea</taxon>
        <taxon>Meloidogynidae</taxon>
        <taxon>Meloidogyninae</taxon>
        <taxon>Meloidogyne</taxon>
    </lineage>
</organism>
<evidence type="ECO:0000313" key="1">
    <source>
        <dbReference type="EMBL" id="CAD2163284.1"/>
    </source>
</evidence>
<dbReference type="AlphaFoldDB" id="A0A6V7UPZ2"/>
<accession>A0A6V7UPZ2</accession>
<comment type="caution">
    <text evidence="1">The sequence shown here is derived from an EMBL/GenBank/DDBJ whole genome shotgun (WGS) entry which is preliminary data.</text>
</comment>
<reference evidence="1 2" key="1">
    <citation type="submission" date="2020-08" db="EMBL/GenBank/DDBJ databases">
        <authorList>
            <person name="Koutsovoulos G."/>
            <person name="Danchin GJ E."/>
        </authorList>
    </citation>
    <scope>NUCLEOTIDE SEQUENCE [LARGE SCALE GENOMIC DNA]</scope>
</reference>
<evidence type="ECO:0000313" key="2">
    <source>
        <dbReference type="Proteomes" id="UP000580250"/>
    </source>
</evidence>
<name>A0A6V7UPZ2_MELEN</name>